<dbReference type="InterPro" id="IPR014284">
    <property type="entry name" value="RNA_pol_sigma-70_dom"/>
</dbReference>
<organism evidence="9 10">
    <name type="scientific">Aureimonas populi</name>
    <dbReference type="NCBI Taxonomy" id="1701758"/>
    <lineage>
        <taxon>Bacteria</taxon>
        <taxon>Pseudomonadati</taxon>
        <taxon>Pseudomonadota</taxon>
        <taxon>Alphaproteobacteria</taxon>
        <taxon>Hyphomicrobiales</taxon>
        <taxon>Aurantimonadaceae</taxon>
        <taxon>Aureimonas</taxon>
    </lineage>
</organism>
<evidence type="ECO:0000256" key="3">
    <source>
        <dbReference type="ARBA" id="ARBA00023082"/>
    </source>
</evidence>
<evidence type="ECO:0000259" key="8">
    <source>
        <dbReference type="Pfam" id="PF04545"/>
    </source>
</evidence>
<keyword evidence="4 6" id="KW-0238">DNA-binding</keyword>
<evidence type="ECO:0000256" key="2">
    <source>
        <dbReference type="ARBA" id="ARBA00023015"/>
    </source>
</evidence>
<dbReference type="Proteomes" id="UP001597371">
    <property type="component" value="Unassembled WGS sequence"/>
</dbReference>
<proteinExistence type="inferred from homology"/>
<evidence type="ECO:0000256" key="6">
    <source>
        <dbReference type="RuleBase" id="RU000716"/>
    </source>
</evidence>
<dbReference type="SUPFAM" id="SSF88659">
    <property type="entry name" value="Sigma3 and sigma4 domains of RNA polymerase sigma factors"/>
    <property type="match status" value="1"/>
</dbReference>
<dbReference type="Pfam" id="PF04545">
    <property type="entry name" value="Sigma70_r4"/>
    <property type="match status" value="1"/>
</dbReference>
<dbReference type="PROSITE" id="PS01063">
    <property type="entry name" value="SIGMA70_ECF"/>
    <property type="match status" value="1"/>
</dbReference>
<gene>
    <name evidence="9" type="ORF">ACFSKQ_05965</name>
</gene>
<evidence type="ECO:0000256" key="5">
    <source>
        <dbReference type="ARBA" id="ARBA00023163"/>
    </source>
</evidence>
<dbReference type="PANTHER" id="PTHR43133:SF62">
    <property type="entry name" value="RNA POLYMERASE SIGMA FACTOR SIGZ"/>
    <property type="match status" value="1"/>
</dbReference>
<dbReference type="Gene3D" id="1.10.10.10">
    <property type="entry name" value="Winged helix-like DNA-binding domain superfamily/Winged helix DNA-binding domain"/>
    <property type="match status" value="1"/>
</dbReference>
<feature type="domain" description="RNA polymerase sigma-70 region 4" evidence="8">
    <location>
        <begin position="145"/>
        <end position="193"/>
    </location>
</feature>
<dbReference type="InterPro" id="IPR007627">
    <property type="entry name" value="RNA_pol_sigma70_r2"/>
</dbReference>
<feature type="domain" description="RNA polymerase sigma-70 region 2" evidence="7">
    <location>
        <begin position="47"/>
        <end position="107"/>
    </location>
</feature>
<name>A0ABW5CK41_9HYPH</name>
<dbReference type="Pfam" id="PF04542">
    <property type="entry name" value="Sigma70_r2"/>
    <property type="match status" value="1"/>
</dbReference>
<dbReference type="CDD" id="cd06171">
    <property type="entry name" value="Sigma70_r4"/>
    <property type="match status" value="1"/>
</dbReference>
<dbReference type="Gene3D" id="1.10.1740.10">
    <property type="match status" value="1"/>
</dbReference>
<accession>A0ABW5CK41</accession>
<sequence>MSAGSEDPAPATASPQDAARERLALRLRAVAQGDRVALRDVYDLTSAKLFGICLRILPDRQEAEDVLQDVYLTVWRKAEAFDPARASPVTWLATIARNRAIDRRRSLAGRHPPAAFEAALDVPDDDEGALAGLERAEDAHRLRACLEELDGRTRGAIARAFFAGLTYQELARERAMPLGTVKSLIRRGLIRLRGCLEA</sequence>
<dbReference type="InterPro" id="IPR039425">
    <property type="entry name" value="RNA_pol_sigma-70-like"/>
</dbReference>
<dbReference type="InterPro" id="IPR007630">
    <property type="entry name" value="RNA_pol_sigma70_r4"/>
</dbReference>
<dbReference type="SUPFAM" id="SSF88946">
    <property type="entry name" value="Sigma2 domain of RNA polymerase sigma factors"/>
    <property type="match status" value="1"/>
</dbReference>
<protein>
    <recommendedName>
        <fullName evidence="6">RNA polymerase sigma factor</fullName>
    </recommendedName>
</protein>
<dbReference type="NCBIfam" id="TIGR02937">
    <property type="entry name" value="sigma70-ECF"/>
    <property type="match status" value="1"/>
</dbReference>
<evidence type="ECO:0000259" key="7">
    <source>
        <dbReference type="Pfam" id="PF04542"/>
    </source>
</evidence>
<dbReference type="PANTHER" id="PTHR43133">
    <property type="entry name" value="RNA POLYMERASE ECF-TYPE SIGMA FACTO"/>
    <property type="match status" value="1"/>
</dbReference>
<evidence type="ECO:0000313" key="9">
    <source>
        <dbReference type="EMBL" id="MFD2237012.1"/>
    </source>
</evidence>
<comment type="caution">
    <text evidence="9">The sequence shown here is derived from an EMBL/GenBank/DDBJ whole genome shotgun (WGS) entry which is preliminary data.</text>
</comment>
<comment type="similarity">
    <text evidence="1 6">Belongs to the sigma-70 factor family. ECF subfamily.</text>
</comment>
<keyword evidence="2 6" id="KW-0805">Transcription regulation</keyword>
<keyword evidence="10" id="KW-1185">Reference proteome</keyword>
<evidence type="ECO:0000256" key="1">
    <source>
        <dbReference type="ARBA" id="ARBA00010641"/>
    </source>
</evidence>
<dbReference type="RefSeq" id="WP_209736843.1">
    <property type="nucleotide sequence ID" value="NZ_CP072611.1"/>
</dbReference>
<keyword evidence="3 6" id="KW-0731">Sigma factor</keyword>
<dbReference type="InterPro" id="IPR013325">
    <property type="entry name" value="RNA_pol_sigma_r2"/>
</dbReference>
<dbReference type="InterPro" id="IPR036388">
    <property type="entry name" value="WH-like_DNA-bd_sf"/>
</dbReference>
<reference evidence="10" key="1">
    <citation type="journal article" date="2019" name="Int. J. Syst. Evol. Microbiol.">
        <title>The Global Catalogue of Microorganisms (GCM) 10K type strain sequencing project: providing services to taxonomists for standard genome sequencing and annotation.</title>
        <authorList>
            <consortium name="The Broad Institute Genomics Platform"/>
            <consortium name="The Broad Institute Genome Sequencing Center for Infectious Disease"/>
            <person name="Wu L."/>
            <person name="Ma J."/>
        </authorList>
    </citation>
    <scope>NUCLEOTIDE SEQUENCE [LARGE SCALE GENOMIC DNA]</scope>
    <source>
        <strain evidence="10">ZS-35-S2</strain>
    </source>
</reference>
<dbReference type="InterPro" id="IPR000838">
    <property type="entry name" value="RNA_pol_sigma70_ECF_CS"/>
</dbReference>
<dbReference type="EMBL" id="JBHUIJ010000006">
    <property type="protein sequence ID" value="MFD2237012.1"/>
    <property type="molecule type" value="Genomic_DNA"/>
</dbReference>
<keyword evidence="5 6" id="KW-0804">Transcription</keyword>
<evidence type="ECO:0000256" key="4">
    <source>
        <dbReference type="ARBA" id="ARBA00023125"/>
    </source>
</evidence>
<evidence type="ECO:0000313" key="10">
    <source>
        <dbReference type="Proteomes" id="UP001597371"/>
    </source>
</evidence>
<dbReference type="InterPro" id="IPR013324">
    <property type="entry name" value="RNA_pol_sigma_r3/r4-like"/>
</dbReference>